<dbReference type="GeneID" id="70638466"/>
<dbReference type="Proteomes" id="UP001369247">
    <property type="component" value="Unassembled WGS sequence"/>
</dbReference>
<reference evidence="2" key="1">
    <citation type="submission" date="2022-09" db="EMBL/GenBank/DDBJ databases">
        <title>Characterization of three MwoI isoschizomers from sequenced genome and metagenomes.</title>
        <authorList>
            <person name="Fomenkov A."/>
            <person name="Xu S.Y."/>
            <person name="Roberts R.J."/>
        </authorList>
    </citation>
    <scope>NUCLEOTIDE SEQUENCE</scope>
    <source>
        <strain evidence="2">DSM 2970</strain>
    </source>
</reference>
<dbReference type="AlphaFoldDB" id="A0A9E7RV35"/>
<organism evidence="2">
    <name type="scientific">Methanothermobacter wolfeii</name>
    <name type="common">Methanobacterium wolfei</name>
    <dbReference type="NCBI Taxonomy" id="145261"/>
    <lineage>
        <taxon>Archaea</taxon>
        <taxon>Methanobacteriati</taxon>
        <taxon>Methanobacteriota</taxon>
        <taxon>Methanomada group</taxon>
        <taxon>Methanobacteria</taxon>
        <taxon>Methanobacteriales</taxon>
        <taxon>Methanobacteriaceae</taxon>
        <taxon>Methanothermobacter</taxon>
    </lineage>
</organism>
<sequence length="121" mass="14221">MLLDLRDKYSDFRIWAIRNRDILKYVQERVFSNREIDLENLKSHSQEWALVNLWGLEPPEKYSEEDIFRDIIVYLQVTDDRKMRGKLAAALSDHEDAVTYLDEVISSVLSWKGGEGISESQ</sequence>
<evidence type="ECO:0000313" key="2">
    <source>
        <dbReference type="EMBL" id="UXH32326.1"/>
    </source>
</evidence>
<name>A0A9E7RV35_METWO</name>
<dbReference type="RefSeq" id="WP_238337974.1">
    <property type="nucleotide sequence ID" value="NZ_CP104550.1"/>
</dbReference>
<keyword evidence="3" id="KW-1185">Reference proteome</keyword>
<dbReference type="Proteomes" id="UP001065373">
    <property type="component" value="Chromosome"/>
</dbReference>
<accession>A0A9E7RV35</accession>
<reference evidence="1 3" key="2">
    <citation type="submission" date="2023-12" db="EMBL/GenBank/DDBJ databases">
        <title>Phenotypic and Genomic Characterization of Methanothermobacter wolfeii Strain BSEL, a CO2-Capturing Archaeon with Minimal Nutrient Requirements.</title>
        <authorList>
            <person name="Ale Enriquez F."/>
            <person name="Ahring B.K."/>
        </authorList>
    </citation>
    <scope>NUCLEOTIDE SEQUENCE [LARGE SCALE GENOMIC DNA]</scope>
    <source>
        <strain evidence="1 3">BSEL-1</strain>
    </source>
</reference>
<proteinExistence type="predicted"/>
<protein>
    <submittedName>
        <fullName evidence="2">Uncharacterized protein</fullName>
    </submittedName>
</protein>
<evidence type="ECO:0000313" key="3">
    <source>
        <dbReference type="Proteomes" id="UP001369247"/>
    </source>
</evidence>
<gene>
    <name evidence="2" type="ORF">N5910_03290</name>
    <name evidence="1" type="ORF">U2150_08210</name>
</gene>
<evidence type="ECO:0000313" key="1">
    <source>
        <dbReference type="EMBL" id="MEJ8543469.1"/>
    </source>
</evidence>
<dbReference type="EMBL" id="CP104550">
    <property type="protein sequence ID" value="UXH32326.1"/>
    <property type="molecule type" value="Genomic_DNA"/>
</dbReference>
<dbReference type="EMBL" id="JAXUHJ010000014">
    <property type="protein sequence ID" value="MEJ8543469.1"/>
    <property type="molecule type" value="Genomic_DNA"/>
</dbReference>